<proteinExistence type="predicted"/>
<dbReference type="InterPro" id="IPR056884">
    <property type="entry name" value="NPHP3-like_N"/>
</dbReference>
<evidence type="ECO:0000259" key="2">
    <source>
        <dbReference type="Pfam" id="PF24883"/>
    </source>
</evidence>
<dbReference type="EMBL" id="JABSND010000285">
    <property type="protein sequence ID" value="KAI6292562.1"/>
    <property type="molecule type" value="Genomic_DNA"/>
</dbReference>
<dbReference type="Proteomes" id="UP001059893">
    <property type="component" value="Unassembled WGS sequence"/>
</dbReference>
<evidence type="ECO:0000313" key="4">
    <source>
        <dbReference type="Proteomes" id="UP001059893"/>
    </source>
</evidence>
<evidence type="ECO:0000313" key="3">
    <source>
        <dbReference type="EMBL" id="KAI6292562.1"/>
    </source>
</evidence>
<keyword evidence="1" id="KW-0677">Repeat</keyword>
<gene>
    <name evidence="3" type="ORF">MCOR33_009755</name>
</gene>
<reference evidence="3" key="1">
    <citation type="submission" date="2021-01" db="EMBL/GenBank/DDBJ databases">
        <title>Deciphering the adaptive evolutionary patterns associated with biogeogrpahic diversity in the finger millet blast pathogen Magnaporthe oryzae in Eastern Africa.</title>
        <authorList>
            <person name="Onyema G."/>
            <person name="Shittu T.A."/>
            <person name="Dodsworth S."/>
            <person name="Devilliers S."/>
            <person name="Muthumeenakshi S."/>
            <person name="Sreenivasaprasad S."/>
        </authorList>
    </citation>
    <scope>NUCLEOTIDE SEQUENCE</scope>
    <source>
        <strain evidence="3">D15/s37</strain>
    </source>
</reference>
<comment type="caution">
    <text evidence="3">The sequence shown here is derived from an EMBL/GenBank/DDBJ whole genome shotgun (WGS) entry which is preliminary data.</text>
</comment>
<accession>A0ABQ8N7H9</accession>
<protein>
    <recommendedName>
        <fullName evidence="2">Nephrocystin 3-like N-terminal domain-containing protein</fullName>
    </recommendedName>
</protein>
<name>A0ABQ8N7H9_PYRGI</name>
<keyword evidence="4" id="KW-1185">Reference proteome</keyword>
<evidence type="ECO:0000256" key="1">
    <source>
        <dbReference type="ARBA" id="ARBA00022737"/>
    </source>
</evidence>
<organism evidence="3 4">
    <name type="scientific">Pyricularia grisea</name>
    <name type="common">Crabgrass-specific blast fungus</name>
    <name type="synonym">Magnaporthe grisea</name>
    <dbReference type="NCBI Taxonomy" id="148305"/>
    <lineage>
        <taxon>Eukaryota</taxon>
        <taxon>Fungi</taxon>
        <taxon>Dikarya</taxon>
        <taxon>Ascomycota</taxon>
        <taxon>Pezizomycotina</taxon>
        <taxon>Sordariomycetes</taxon>
        <taxon>Sordariomycetidae</taxon>
        <taxon>Magnaporthales</taxon>
        <taxon>Pyriculariaceae</taxon>
        <taxon>Pyricularia</taxon>
    </lineage>
</organism>
<feature type="domain" description="Nephrocystin 3-like N-terminal" evidence="2">
    <location>
        <begin position="1"/>
        <end position="31"/>
    </location>
</feature>
<feature type="non-terminal residue" evidence="3">
    <location>
        <position position="228"/>
    </location>
</feature>
<sequence length="228" mass="25588">MQEWLHPSPNTSVLWLRGPPGTGKSVLASQISLIDEKDSLVKAIDQYSMQRLQALGERTSQINVTFDELRDVASSTALKSDGMFLYARLVLDFIASNIFYSLEEVKGPIASLPKGLSDLWVHRVTGGCGSKLRDYAYLPRFHTFPIQELSFAVDRFNAKTACLSKGLEVFGQHSQVNKSESALRPVLRLILVSYPAYWEPLALAQTRRMTLKIKNCTKDRSQNFCSIT</sequence>
<dbReference type="Pfam" id="PF24883">
    <property type="entry name" value="NPHP3_N"/>
    <property type="match status" value="1"/>
</dbReference>